<dbReference type="GO" id="GO:0005634">
    <property type="term" value="C:nucleus"/>
    <property type="evidence" value="ECO:0007669"/>
    <property type="project" value="UniProtKB-SubCell"/>
</dbReference>
<evidence type="ECO:0000256" key="4">
    <source>
        <dbReference type="ARBA" id="ARBA00022833"/>
    </source>
</evidence>
<evidence type="ECO:0000313" key="9">
    <source>
        <dbReference type="Proteomes" id="UP000016922"/>
    </source>
</evidence>
<evidence type="ECO:0000313" key="8">
    <source>
        <dbReference type="EMBL" id="EPE26917.1"/>
    </source>
</evidence>
<evidence type="ECO:0000256" key="1">
    <source>
        <dbReference type="ARBA" id="ARBA00004123"/>
    </source>
</evidence>
<dbReference type="eggNOG" id="ENOG502S5PB">
    <property type="taxonomic scope" value="Eukaryota"/>
</dbReference>
<reference evidence="8 9" key="1">
    <citation type="journal article" date="2013" name="BMC Genomics">
        <title>Genomics-driven discovery of the pneumocandin biosynthetic gene cluster in the fungus Glarea lozoyensis.</title>
        <authorList>
            <person name="Chen L."/>
            <person name="Yue Q."/>
            <person name="Zhang X."/>
            <person name="Xiang M."/>
            <person name="Wang C."/>
            <person name="Li S."/>
            <person name="Che Y."/>
            <person name="Ortiz-Lopez F.J."/>
            <person name="Bills G.F."/>
            <person name="Liu X."/>
            <person name="An Z."/>
        </authorList>
    </citation>
    <scope>NUCLEOTIDE SEQUENCE [LARGE SCALE GENOMIC DNA]</scope>
    <source>
        <strain evidence="9">ATCC 20868 / MF5171</strain>
    </source>
</reference>
<comment type="subcellular location">
    <subcellularLocation>
        <location evidence="1">Nucleus</location>
    </subcellularLocation>
</comment>
<evidence type="ECO:0000256" key="5">
    <source>
        <dbReference type="ARBA" id="ARBA00023242"/>
    </source>
</evidence>
<name>S3CK81_GLAL2</name>
<keyword evidence="3" id="KW-0863">Zinc-finger</keyword>
<dbReference type="OrthoDB" id="429950at2759"/>
<keyword evidence="4" id="KW-0862">Zinc</keyword>
<feature type="compositionally biased region" description="Basic residues" evidence="6">
    <location>
        <begin position="215"/>
        <end position="225"/>
    </location>
</feature>
<dbReference type="EMBL" id="KE145370">
    <property type="protein sequence ID" value="EPE26917.1"/>
    <property type="molecule type" value="Genomic_DNA"/>
</dbReference>
<dbReference type="RefSeq" id="XP_008086107.1">
    <property type="nucleotide sequence ID" value="XM_008087916.1"/>
</dbReference>
<evidence type="ECO:0000256" key="6">
    <source>
        <dbReference type="SAM" id="MobiDB-lite"/>
    </source>
</evidence>
<feature type="region of interest" description="Disordered" evidence="6">
    <location>
        <begin position="189"/>
        <end position="500"/>
    </location>
</feature>
<sequence length="500" mass="55001">MSYRVETASSNRAVCVATECKKAKIKINKGDLRFGVWVTFQDTASWKWKHWGCVTGAQIKGVREVLEDPEHPGVYRWDFLDGYEGDEKNSLSHFPDLQQKVREVVEQGHIHPEDFNGDPEMNKLGEKGLHTKATMKKFRDAAKGRAEEVGEMTEKLASLEAEKELLRQGGTVRSGLSPEIQSLKDEIEGITEFKNKTSVTHIRPEGDEEEEVKPAKKKRATKAKVKKEADDGEEEAKPVKRKRAAKSKVKDETDDEEDGEIMPAKKQRGKKEVVKKEASEDEKESKTTAKQQAPTKGKVKKEIVEAEVPKAAPSTRKSRVKKEIKSEANGDEQMVDTIESEAQPPSAAIKKPRGKAAIKKEEEAQVAKDEEESDTLAVAAVPKRRTSRSKKMIQAEAEVESETGNVKKASQAKGNTKKGHKSAAKNDLSEGSDVDMNDIPEASADMKNGGLSSAQEPVVTANEEDASTSVPAPKTGRRSKSNQTTTSSGRVSRGRRASGT</sequence>
<keyword evidence="9" id="KW-1185">Reference proteome</keyword>
<dbReference type="KEGG" id="glz:GLAREA_02831"/>
<evidence type="ECO:0000256" key="2">
    <source>
        <dbReference type="ARBA" id="ARBA00022723"/>
    </source>
</evidence>
<protein>
    <submittedName>
        <fullName evidence="8">Glucocorticoid receptor-like (DNA-binding)</fullName>
    </submittedName>
</protein>
<dbReference type="SMART" id="SM01336">
    <property type="entry name" value="zf-PARP"/>
    <property type="match status" value="1"/>
</dbReference>
<keyword evidence="2" id="KW-0479">Metal-binding</keyword>
<feature type="compositionally biased region" description="Basic and acidic residues" evidence="6">
    <location>
        <begin position="270"/>
        <end position="287"/>
    </location>
</feature>
<feature type="domain" description="PARP-type" evidence="7">
    <location>
        <begin position="6"/>
        <end position="106"/>
    </location>
</feature>
<feature type="compositionally biased region" description="Basic residues" evidence="6">
    <location>
        <begin position="382"/>
        <end position="391"/>
    </location>
</feature>
<feature type="compositionally biased region" description="Basic and acidic residues" evidence="6">
    <location>
        <begin position="358"/>
        <end position="368"/>
    </location>
</feature>
<dbReference type="GO" id="GO:0003677">
    <property type="term" value="F:DNA binding"/>
    <property type="evidence" value="ECO:0007669"/>
    <property type="project" value="UniProtKB-KW"/>
</dbReference>
<dbReference type="InterPro" id="IPR001510">
    <property type="entry name" value="Znf_PARP"/>
</dbReference>
<dbReference type="HOGENOM" id="CLU_614008_0_0_1"/>
<evidence type="ECO:0000256" key="3">
    <source>
        <dbReference type="ARBA" id="ARBA00022771"/>
    </source>
</evidence>
<dbReference type="GeneID" id="19461887"/>
<dbReference type="InterPro" id="IPR036957">
    <property type="entry name" value="Znf_PARP_sf"/>
</dbReference>
<keyword evidence="8" id="KW-0238">DNA-binding</keyword>
<organism evidence="8 9">
    <name type="scientific">Glarea lozoyensis (strain ATCC 20868 / MF5171)</name>
    <dbReference type="NCBI Taxonomy" id="1116229"/>
    <lineage>
        <taxon>Eukaryota</taxon>
        <taxon>Fungi</taxon>
        <taxon>Dikarya</taxon>
        <taxon>Ascomycota</taxon>
        <taxon>Pezizomycotina</taxon>
        <taxon>Leotiomycetes</taxon>
        <taxon>Helotiales</taxon>
        <taxon>Helotiaceae</taxon>
        <taxon>Glarea</taxon>
    </lineage>
</organism>
<dbReference type="Proteomes" id="UP000016922">
    <property type="component" value="Unassembled WGS sequence"/>
</dbReference>
<proteinExistence type="predicted"/>
<gene>
    <name evidence="8" type="ORF">GLAREA_02831</name>
</gene>
<dbReference type="SUPFAM" id="SSF57716">
    <property type="entry name" value="Glucocorticoid receptor-like (DNA-binding domain)"/>
    <property type="match status" value="1"/>
</dbReference>
<dbReference type="AlphaFoldDB" id="S3CK81"/>
<keyword evidence="5" id="KW-0539">Nucleus</keyword>
<keyword evidence="8" id="KW-0675">Receptor</keyword>
<accession>S3CK81</accession>
<dbReference type="GO" id="GO:0008270">
    <property type="term" value="F:zinc ion binding"/>
    <property type="evidence" value="ECO:0007669"/>
    <property type="project" value="UniProtKB-KW"/>
</dbReference>
<evidence type="ECO:0000259" key="7">
    <source>
        <dbReference type="SMART" id="SM01336"/>
    </source>
</evidence>
<dbReference type="Pfam" id="PF00645">
    <property type="entry name" value="zf-PARP"/>
    <property type="match status" value="1"/>
</dbReference>
<dbReference type="STRING" id="1116229.S3CK81"/>
<dbReference type="Gene3D" id="3.30.1740.10">
    <property type="entry name" value="Zinc finger, PARP-type"/>
    <property type="match status" value="1"/>
</dbReference>